<keyword evidence="1 3" id="KW-0853">WD repeat</keyword>
<evidence type="ECO:0000313" key="6">
    <source>
        <dbReference type="Proteomes" id="UP000044602"/>
    </source>
</evidence>
<dbReference type="Gene3D" id="2.130.10.10">
    <property type="entry name" value="YVTN repeat-like/Quinoprotein amine dehydrogenase"/>
    <property type="match status" value="1"/>
</dbReference>
<organism evidence="5 6">
    <name type="scientific">Verticillium longisporum</name>
    <name type="common">Verticillium dahliae var. longisporum</name>
    <dbReference type="NCBI Taxonomy" id="100787"/>
    <lineage>
        <taxon>Eukaryota</taxon>
        <taxon>Fungi</taxon>
        <taxon>Dikarya</taxon>
        <taxon>Ascomycota</taxon>
        <taxon>Pezizomycotina</taxon>
        <taxon>Sordariomycetes</taxon>
        <taxon>Hypocreomycetidae</taxon>
        <taxon>Glomerellales</taxon>
        <taxon>Plectosphaerellaceae</taxon>
        <taxon>Verticillium</taxon>
    </lineage>
</organism>
<dbReference type="PANTHER" id="PTHR19919">
    <property type="entry name" value="WD REPEAT CONTAINING PROTEIN"/>
    <property type="match status" value="1"/>
</dbReference>
<feature type="compositionally biased region" description="Low complexity" evidence="4">
    <location>
        <begin position="1"/>
        <end position="21"/>
    </location>
</feature>
<feature type="repeat" description="WD" evidence="3">
    <location>
        <begin position="455"/>
        <end position="497"/>
    </location>
</feature>
<dbReference type="AlphaFoldDB" id="A0A0G4MET2"/>
<dbReference type="InterPro" id="IPR045159">
    <property type="entry name" value="DCAF7-like"/>
</dbReference>
<feature type="compositionally biased region" description="Polar residues" evidence="4">
    <location>
        <begin position="422"/>
        <end position="434"/>
    </location>
</feature>
<dbReference type="PROSITE" id="PS50082">
    <property type="entry name" value="WD_REPEATS_2"/>
    <property type="match status" value="1"/>
</dbReference>
<evidence type="ECO:0000256" key="2">
    <source>
        <dbReference type="ARBA" id="ARBA00022737"/>
    </source>
</evidence>
<protein>
    <submittedName>
        <fullName evidence="5">Uncharacterized protein</fullName>
    </submittedName>
</protein>
<dbReference type="InterPro" id="IPR001680">
    <property type="entry name" value="WD40_rpt"/>
</dbReference>
<feature type="region of interest" description="Disordered" evidence="4">
    <location>
        <begin position="422"/>
        <end position="441"/>
    </location>
</feature>
<dbReference type="STRING" id="100787.A0A0G4MET2"/>
<dbReference type="InterPro" id="IPR015943">
    <property type="entry name" value="WD40/YVTN_repeat-like_dom_sf"/>
</dbReference>
<dbReference type="InterPro" id="IPR036322">
    <property type="entry name" value="WD40_repeat_dom_sf"/>
</dbReference>
<name>A0A0G4MET2_VERLO</name>
<sequence length="577" mass="61375">MDQQQQQQQYPPGPPRRTGTYGSQHDELHMPPAGMAQSGPTSPREYPSSASGPQIKLDQASPSTASYHSSSSVPNVLQPGGMGSGSRPSPMSANTAPSLPTLQTPSQQSQQSEYAAPSKPPTLSLSHSYSRSSPAAGFDGSSSFSPYTPTTPGGTTPSQYMSPSDGRYNAPGSQRVVSNTPLGLADIRPRADSSMSDGVPGTSGYDLANAQPGASNYLAPWALYAFDWCKWTPQGNSAGKLAVGSYLEDGHNFIQILDTHVVPSPSDGQQSGGAKHSLEFSKIAEVTHSYPVTRLLWEPPSSQKQSTDLLATSGDHLRLWSLPSESAPTTPQGNSAGKLAVGSYLEDGHNFIQILDTQVVPSPSDGQQSGGAKHSLEFSKIAEATHSYPVTRLLWEPPSSQKQSTDLLATSGDHLRLWSLPSESAPTQQSNSINNKRETTATKLTPLALLSNSKTPDHTAPLTSLDWNTVSPSLIITSSIDTTCTIWDIPSLTAKTQLIAHDKEVYDSPEPRAQSPEPRAQSLSLNLNLSLARIHLSTSRQVLLSQPPTQPLRITTLIANLSLSLSDARSPSSTESP</sequence>
<evidence type="ECO:0000256" key="4">
    <source>
        <dbReference type="SAM" id="MobiDB-lite"/>
    </source>
</evidence>
<feature type="compositionally biased region" description="Low complexity" evidence="4">
    <location>
        <begin position="61"/>
        <end position="72"/>
    </location>
</feature>
<evidence type="ECO:0000313" key="5">
    <source>
        <dbReference type="EMBL" id="CRK32525.1"/>
    </source>
</evidence>
<feature type="compositionally biased region" description="Low complexity" evidence="4">
    <location>
        <begin position="85"/>
        <end position="112"/>
    </location>
</feature>
<evidence type="ECO:0000256" key="3">
    <source>
        <dbReference type="PROSITE-ProRule" id="PRU00221"/>
    </source>
</evidence>
<evidence type="ECO:0000256" key="1">
    <source>
        <dbReference type="ARBA" id="ARBA00022574"/>
    </source>
</evidence>
<gene>
    <name evidence="5" type="ORF">BN1708_005785</name>
</gene>
<feature type="compositionally biased region" description="Low complexity" evidence="4">
    <location>
        <begin position="140"/>
        <end position="158"/>
    </location>
</feature>
<proteinExistence type="predicted"/>
<dbReference type="SMART" id="SM00320">
    <property type="entry name" value="WD40"/>
    <property type="match status" value="3"/>
</dbReference>
<accession>A0A0G4MET2</accession>
<dbReference type="PROSITE" id="PS00678">
    <property type="entry name" value="WD_REPEATS_1"/>
    <property type="match status" value="1"/>
</dbReference>
<dbReference type="InterPro" id="IPR019775">
    <property type="entry name" value="WD40_repeat_CS"/>
</dbReference>
<feature type="compositionally biased region" description="Polar residues" evidence="4">
    <location>
        <begin position="171"/>
        <end position="181"/>
    </location>
</feature>
<dbReference type="SUPFAM" id="SSF50978">
    <property type="entry name" value="WD40 repeat-like"/>
    <property type="match status" value="1"/>
</dbReference>
<feature type="region of interest" description="Disordered" evidence="4">
    <location>
        <begin position="1"/>
        <end position="199"/>
    </location>
</feature>
<keyword evidence="6" id="KW-1185">Reference proteome</keyword>
<dbReference type="EMBL" id="CVQH01022194">
    <property type="protein sequence ID" value="CRK32525.1"/>
    <property type="molecule type" value="Genomic_DNA"/>
</dbReference>
<keyword evidence="2" id="KW-0677">Repeat</keyword>
<dbReference type="Proteomes" id="UP000044602">
    <property type="component" value="Unassembled WGS sequence"/>
</dbReference>
<feature type="compositionally biased region" description="Low complexity" evidence="4">
    <location>
        <begin position="124"/>
        <end position="133"/>
    </location>
</feature>
<reference evidence="5 6" key="1">
    <citation type="submission" date="2015-05" db="EMBL/GenBank/DDBJ databases">
        <authorList>
            <person name="Wang D.B."/>
            <person name="Wang M."/>
        </authorList>
    </citation>
    <scope>NUCLEOTIDE SEQUENCE [LARGE SCALE GENOMIC DNA]</scope>
    <source>
        <strain evidence="5">VL1</strain>
    </source>
</reference>